<keyword evidence="9" id="KW-1185">Reference proteome</keyword>
<dbReference type="InterPro" id="IPR025760">
    <property type="entry name" value="Cystatin_Fetuin_A"/>
</dbReference>
<dbReference type="GO" id="GO:0004869">
    <property type="term" value="F:cysteine-type endopeptidase inhibitor activity"/>
    <property type="evidence" value="ECO:0007669"/>
    <property type="project" value="InterPro"/>
</dbReference>
<evidence type="ECO:0000256" key="5">
    <source>
        <dbReference type="SAM" id="SignalP"/>
    </source>
</evidence>
<accession>A0A4W3HXW6</accession>
<evidence type="ECO:0000313" key="9">
    <source>
        <dbReference type="Proteomes" id="UP000314986"/>
    </source>
</evidence>
<dbReference type="OMA" id="NCQFAHR"/>
<evidence type="ECO:0000313" key="8">
    <source>
        <dbReference type="Ensembl" id="ENSCMIP00000019722.1"/>
    </source>
</evidence>
<reference evidence="8" key="5">
    <citation type="submission" date="2025-09" db="UniProtKB">
        <authorList>
            <consortium name="Ensembl"/>
        </authorList>
    </citation>
    <scope>IDENTIFICATION</scope>
</reference>
<dbReference type="PROSITE" id="PS51647">
    <property type="entry name" value="CYSTATIN_KININOGEN"/>
    <property type="match status" value="1"/>
</dbReference>
<evidence type="ECO:0000256" key="1">
    <source>
        <dbReference type="ARBA" id="ARBA00022729"/>
    </source>
</evidence>
<evidence type="ECO:0000259" key="7">
    <source>
        <dbReference type="PROSITE" id="PS51647"/>
    </source>
</evidence>
<dbReference type="InParanoid" id="A0A4W3HXW6"/>
<evidence type="ECO:0000259" key="6">
    <source>
        <dbReference type="PROSITE" id="PS51529"/>
    </source>
</evidence>
<dbReference type="SUPFAM" id="SSF54403">
    <property type="entry name" value="Cystatin/monellin"/>
    <property type="match status" value="2"/>
</dbReference>
<proteinExistence type="predicted"/>
<keyword evidence="3" id="KW-0325">Glycoprotein</keyword>
<organism evidence="8 9">
    <name type="scientific">Callorhinchus milii</name>
    <name type="common">Ghost shark</name>
    <dbReference type="NCBI Taxonomy" id="7868"/>
    <lineage>
        <taxon>Eukaryota</taxon>
        <taxon>Metazoa</taxon>
        <taxon>Chordata</taxon>
        <taxon>Craniata</taxon>
        <taxon>Vertebrata</taxon>
        <taxon>Chondrichthyes</taxon>
        <taxon>Holocephali</taxon>
        <taxon>Chimaeriformes</taxon>
        <taxon>Callorhinchidae</taxon>
        <taxon>Callorhinchus</taxon>
    </lineage>
</organism>
<dbReference type="Proteomes" id="UP000314986">
    <property type="component" value="Unassembled WGS sequence"/>
</dbReference>
<reference evidence="8" key="4">
    <citation type="submission" date="2025-08" db="UniProtKB">
        <authorList>
            <consortium name="Ensembl"/>
        </authorList>
    </citation>
    <scope>IDENTIFICATION</scope>
</reference>
<dbReference type="InterPro" id="IPR050735">
    <property type="entry name" value="Kininogen_Fetuin_HRG"/>
</dbReference>
<dbReference type="GO" id="GO:0005576">
    <property type="term" value="C:extracellular region"/>
    <property type="evidence" value="ECO:0007669"/>
    <property type="project" value="TreeGrafter"/>
</dbReference>
<dbReference type="InterPro" id="IPR000010">
    <property type="entry name" value="Cystatin_dom"/>
</dbReference>
<reference evidence="9" key="1">
    <citation type="journal article" date="2006" name="Science">
        <title>Ancient noncoding elements conserved in the human genome.</title>
        <authorList>
            <person name="Venkatesh B."/>
            <person name="Kirkness E.F."/>
            <person name="Loh Y.H."/>
            <person name="Halpern A.L."/>
            <person name="Lee A.P."/>
            <person name="Johnson J."/>
            <person name="Dandona N."/>
            <person name="Viswanathan L.D."/>
            <person name="Tay A."/>
            <person name="Venter J.C."/>
            <person name="Strausberg R.L."/>
            <person name="Brenner S."/>
        </authorList>
    </citation>
    <scope>NUCLEOTIDE SEQUENCE [LARGE SCALE GENOMIC DNA]</scope>
</reference>
<dbReference type="CDD" id="cd00042">
    <property type="entry name" value="CY"/>
    <property type="match status" value="2"/>
</dbReference>
<feature type="domain" description="Cystatin fetuin-A-type" evidence="6">
    <location>
        <begin position="145"/>
        <end position="254"/>
    </location>
</feature>
<evidence type="ECO:0000256" key="4">
    <source>
        <dbReference type="SAM" id="MobiDB-lite"/>
    </source>
</evidence>
<dbReference type="STRING" id="7868.ENSCMIP00000019722"/>
<feature type="region of interest" description="Disordered" evidence="4">
    <location>
        <begin position="267"/>
        <end position="366"/>
    </location>
</feature>
<name>A0A4W3HXW6_CALMI</name>
<evidence type="ECO:0000256" key="2">
    <source>
        <dbReference type="ARBA" id="ARBA00023157"/>
    </source>
</evidence>
<keyword evidence="2" id="KW-1015">Disulfide bond</keyword>
<dbReference type="Pfam" id="PF00031">
    <property type="entry name" value="Cystatin"/>
    <property type="match status" value="2"/>
</dbReference>
<dbReference type="PANTHER" id="PTHR13814:SF16">
    <property type="entry name" value="CYSTATIN"/>
    <property type="match status" value="1"/>
</dbReference>
<dbReference type="SMART" id="SM00043">
    <property type="entry name" value="CY"/>
    <property type="match status" value="2"/>
</dbReference>
<dbReference type="Ensembl" id="ENSCMIT00000020089.1">
    <property type="protein sequence ID" value="ENSCMIP00000019722.1"/>
    <property type="gene ID" value="ENSCMIG00000009169.1"/>
</dbReference>
<keyword evidence="1 5" id="KW-0732">Signal</keyword>
<dbReference type="Gene3D" id="3.10.450.10">
    <property type="match status" value="2"/>
</dbReference>
<dbReference type="InterPro" id="IPR027358">
    <property type="entry name" value="Kininogen-type_cystatin_dom"/>
</dbReference>
<dbReference type="PROSITE" id="PS51529">
    <property type="entry name" value="CYSTATIN_FETUIN_A"/>
    <property type="match status" value="1"/>
</dbReference>
<reference evidence="9" key="3">
    <citation type="journal article" date="2014" name="Nature">
        <title>Elephant shark genome provides unique insights into gnathostome evolution.</title>
        <authorList>
            <consortium name="International Elephant Shark Genome Sequencing Consortium"/>
            <person name="Venkatesh B."/>
            <person name="Lee A.P."/>
            <person name="Ravi V."/>
            <person name="Maurya A.K."/>
            <person name="Lian M.M."/>
            <person name="Swann J.B."/>
            <person name="Ohta Y."/>
            <person name="Flajnik M.F."/>
            <person name="Sutoh Y."/>
            <person name="Kasahara M."/>
            <person name="Hoon S."/>
            <person name="Gangu V."/>
            <person name="Roy S.W."/>
            <person name="Irimia M."/>
            <person name="Korzh V."/>
            <person name="Kondrychyn I."/>
            <person name="Lim Z.W."/>
            <person name="Tay B.H."/>
            <person name="Tohari S."/>
            <person name="Kong K.W."/>
            <person name="Ho S."/>
            <person name="Lorente-Galdos B."/>
            <person name="Quilez J."/>
            <person name="Marques-Bonet T."/>
            <person name="Raney B.J."/>
            <person name="Ingham P.W."/>
            <person name="Tay A."/>
            <person name="Hillier L.W."/>
            <person name="Minx P."/>
            <person name="Boehm T."/>
            <person name="Wilson R.K."/>
            <person name="Brenner S."/>
            <person name="Warren W.C."/>
        </authorList>
    </citation>
    <scope>NUCLEOTIDE SEQUENCE [LARGE SCALE GENOMIC DNA]</scope>
</reference>
<reference evidence="9" key="2">
    <citation type="journal article" date="2007" name="PLoS Biol.">
        <title>Survey sequencing and comparative analysis of the elephant shark (Callorhinchus milii) genome.</title>
        <authorList>
            <person name="Venkatesh B."/>
            <person name="Kirkness E.F."/>
            <person name="Loh Y.H."/>
            <person name="Halpern A.L."/>
            <person name="Lee A.P."/>
            <person name="Johnson J."/>
            <person name="Dandona N."/>
            <person name="Viswanathan L.D."/>
            <person name="Tay A."/>
            <person name="Venter J.C."/>
            <person name="Strausberg R.L."/>
            <person name="Brenner S."/>
        </authorList>
    </citation>
    <scope>NUCLEOTIDE SEQUENCE [LARGE SCALE GENOMIC DNA]</scope>
</reference>
<feature type="chain" id="PRO_5021368270" evidence="5">
    <location>
        <begin position="24"/>
        <end position="366"/>
    </location>
</feature>
<dbReference type="InterPro" id="IPR046350">
    <property type="entry name" value="Cystatin_sf"/>
</dbReference>
<protein>
    <submittedName>
        <fullName evidence="8">Uncharacterized protein</fullName>
    </submittedName>
</protein>
<dbReference type="AlphaFoldDB" id="A0A4W3HXW6"/>
<feature type="signal peptide" evidence="5">
    <location>
        <begin position="1"/>
        <end position="23"/>
    </location>
</feature>
<gene>
    <name evidence="8" type="primary">LOC103182231</name>
</gene>
<sequence length="366" mass="40164">MKLLSVLVLGTQIFHCLSAVAQGQQPSYRALSCNALRVVAAADLAVEQMNAERSGGYKYILNKIENAQEKRGKGGSSSLFLEFEVLETRCHSLNPKPASECQIRSGREANSGDCKVKLQMNSTRKDHVQSYRCLISPDSDDMILRRCPGCPYRIPLNNTDATHSVMIALQKYNRKSNRTNYFALHEITKASSQIVAGKNVFVEFAIQETACSKASQRPDCQAGLGALKSTHTGLCTASVYMPIFGKEKIEVNCELYEPQVVANTRKSVNKGGIKRGRAKEKGRVSRSRRQSPSHKGQPHVKKQPSGRAATTRRIESSEEVQGSFGFVIGTGGTNGNSQSQTFPILPPPRTACPGRARYTRPGFQPI</sequence>
<dbReference type="GeneTree" id="ENSGT00950000182930"/>
<feature type="compositionally biased region" description="Basic residues" evidence="4">
    <location>
        <begin position="272"/>
        <end position="304"/>
    </location>
</feature>
<dbReference type="FunFam" id="3.10.450.10:FF:000002">
    <property type="entry name" value="Kininogen 1"/>
    <property type="match status" value="1"/>
</dbReference>
<evidence type="ECO:0000256" key="3">
    <source>
        <dbReference type="ARBA" id="ARBA00023180"/>
    </source>
</evidence>
<feature type="domain" description="Cystatin kininogen-type" evidence="7">
    <location>
        <begin position="156"/>
        <end position="259"/>
    </location>
</feature>
<dbReference type="PANTHER" id="PTHR13814">
    <property type="entry name" value="FETUIN"/>
    <property type="match status" value="1"/>
</dbReference>